<keyword evidence="1" id="KW-0732">Signal</keyword>
<comment type="caution">
    <text evidence="2">The sequence shown here is derived from an EMBL/GenBank/DDBJ whole genome shotgun (WGS) entry which is preliminary data.</text>
</comment>
<feature type="signal peptide" evidence="1">
    <location>
        <begin position="1"/>
        <end position="31"/>
    </location>
</feature>
<dbReference type="VEuPathDB" id="FungiDB:VP01_394g4"/>
<gene>
    <name evidence="2" type="ORF">VP01_394g4</name>
</gene>
<accession>A0A0L6USH2</accession>
<feature type="chain" id="PRO_5005567840" evidence="1">
    <location>
        <begin position="32"/>
        <end position="162"/>
    </location>
</feature>
<evidence type="ECO:0000256" key="1">
    <source>
        <dbReference type="SAM" id="SignalP"/>
    </source>
</evidence>
<sequence length="162" mass="17092">MGRSRSLPNSGAYLAQLIMIACLLGVPSLNAIPLPSLSSIPNQSSHIHSTPYLSKRMEIASLGTLGVRAKNTQAAHESINAEHAATALQKSTIAEGVNKAGATGVDVFPSTHADHPSTLHNLPDEDDPDGKMSTTTVPICLITLELRLLTSLAVTKTGRSYR</sequence>
<dbReference type="AlphaFoldDB" id="A0A0L6USH2"/>
<keyword evidence="3" id="KW-1185">Reference proteome</keyword>
<organism evidence="2 3">
    <name type="scientific">Puccinia sorghi</name>
    <dbReference type="NCBI Taxonomy" id="27349"/>
    <lineage>
        <taxon>Eukaryota</taxon>
        <taxon>Fungi</taxon>
        <taxon>Dikarya</taxon>
        <taxon>Basidiomycota</taxon>
        <taxon>Pucciniomycotina</taxon>
        <taxon>Pucciniomycetes</taxon>
        <taxon>Pucciniales</taxon>
        <taxon>Pucciniaceae</taxon>
        <taxon>Puccinia</taxon>
    </lineage>
</organism>
<name>A0A0L6USH2_9BASI</name>
<reference evidence="2 3" key="1">
    <citation type="submission" date="2015-08" db="EMBL/GenBank/DDBJ databases">
        <title>Next Generation Sequencing and Analysis of the Genome of Puccinia sorghi L Schw, the Causal Agent of Maize Common Rust.</title>
        <authorList>
            <person name="Rochi L."/>
            <person name="Burguener G."/>
            <person name="Darino M."/>
            <person name="Turjanski A."/>
            <person name="Kreff E."/>
            <person name="Dieguez M.J."/>
            <person name="Sacco F."/>
        </authorList>
    </citation>
    <scope>NUCLEOTIDE SEQUENCE [LARGE SCALE GENOMIC DNA]</scope>
    <source>
        <strain evidence="2 3">RO10H11247</strain>
    </source>
</reference>
<proteinExistence type="predicted"/>
<evidence type="ECO:0000313" key="2">
    <source>
        <dbReference type="EMBL" id="KNZ51449.1"/>
    </source>
</evidence>
<dbReference type="PROSITE" id="PS51257">
    <property type="entry name" value="PROKAR_LIPOPROTEIN"/>
    <property type="match status" value="1"/>
</dbReference>
<protein>
    <submittedName>
        <fullName evidence="2">Putative signal peptide protein</fullName>
    </submittedName>
</protein>
<evidence type="ECO:0000313" key="3">
    <source>
        <dbReference type="Proteomes" id="UP000037035"/>
    </source>
</evidence>
<dbReference type="Proteomes" id="UP000037035">
    <property type="component" value="Unassembled WGS sequence"/>
</dbReference>
<dbReference type="EMBL" id="LAVV01009001">
    <property type="protein sequence ID" value="KNZ51449.1"/>
    <property type="molecule type" value="Genomic_DNA"/>
</dbReference>